<dbReference type="SUPFAM" id="SSF51197">
    <property type="entry name" value="Clavaminate synthase-like"/>
    <property type="match status" value="1"/>
</dbReference>
<dbReference type="InterPro" id="IPR038492">
    <property type="entry name" value="GBBH-like_N_sf"/>
</dbReference>
<comment type="similarity">
    <text evidence="2">Belongs to the gamma-BBH/TMLD family.</text>
</comment>
<dbReference type="InterPro" id="IPR003819">
    <property type="entry name" value="TauD/TfdA-like"/>
</dbReference>
<dbReference type="Gene3D" id="3.30.2020.30">
    <property type="match status" value="1"/>
</dbReference>
<evidence type="ECO:0000256" key="5">
    <source>
        <dbReference type="ARBA" id="ARBA00023002"/>
    </source>
</evidence>
<keyword evidence="3" id="KW-0479">Metal-binding</keyword>
<protein>
    <recommendedName>
        <fullName evidence="7">TauD/TfdA-like domain-containing protein</fullName>
    </recommendedName>
</protein>
<keyword evidence="6" id="KW-0408">Iron</keyword>
<dbReference type="CDD" id="cd00250">
    <property type="entry name" value="CAS_like"/>
    <property type="match status" value="1"/>
</dbReference>
<dbReference type="InterPro" id="IPR050411">
    <property type="entry name" value="AlphaKG_dependent_hydroxylases"/>
</dbReference>
<organism evidence="8 9">
    <name type="scientific">Aspergillus pseudoustus</name>
    <dbReference type="NCBI Taxonomy" id="1810923"/>
    <lineage>
        <taxon>Eukaryota</taxon>
        <taxon>Fungi</taxon>
        <taxon>Dikarya</taxon>
        <taxon>Ascomycota</taxon>
        <taxon>Pezizomycotina</taxon>
        <taxon>Eurotiomycetes</taxon>
        <taxon>Eurotiomycetidae</taxon>
        <taxon>Eurotiales</taxon>
        <taxon>Aspergillaceae</taxon>
        <taxon>Aspergillus</taxon>
        <taxon>Aspergillus subgen. Nidulantes</taxon>
    </lineage>
</organism>
<evidence type="ECO:0000313" key="9">
    <source>
        <dbReference type="Proteomes" id="UP001610446"/>
    </source>
</evidence>
<reference evidence="8 9" key="1">
    <citation type="submission" date="2024-07" db="EMBL/GenBank/DDBJ databases">
        <title>Section-level genome sequencing and comparative genomics of Aspergillus sections Usti and Cavernicolus.</title>
        <authorList>
            <consortium name="Lawrence Berkeley National Laboratory"/>
            <person name="Nybo J.L."/>
            <person name="Vesth T.C."/>
            <person name="Theobald S."/>
            <person name="Frisvad J.C."/>
            <person name="Larsen T.O."/>
            <person name="Kjaerboelling I."/>
            <person name="Rothschild-Mancinelli K."/>
            <person name="Lyhne E.K."/>
            <person name="Kogle M.E."/>
            <person name="Barry K."/>
            <person name="Clum A."/>
            <person name="Na H."/>
            <person name="Ledsgaard L."/>
            <person name="Lin J."/>
            <person name="Lipzen A."/>
            <person name="Kuo A."/>
            <person name="Riley R."/>
            <person name="Mondo S."/>
            <person name="Labutti K."/>
            <person name="Haridas S."/>
            <person name="Pangalinan J."/>
            <person name="Salamov A.A."/>
            <person name="Simmons B.A."/>
            <person name="Magnuson J.K."/>
            <person name="Chen J."/>
            <person name="Drula E."/>
            <person name="Henrissat B."/>
            <person name="Wiebenga A."/>
            <person name="Lubbers R.J."/>
            <person name="Gomes A.C."/>
            <person name="Makela M.R."/>
            <person name="Stajich J."/>
            <person name="Grigoriev I.V."/>
            <person name="Mortensen U.H."/>
            <person name="De Vries R.P."/>
            <person name="Baker S.E."/>
            <person name="Andersen M.R."/>
        </authorList>
    </citation>
    <scope>NUCLEOTIDE SEQUENCE [LARGE SCALE GENOMIC DNA]</scope>
    <source>
        <strain evidence="8 9">CBS 123904</strain>
    </source>
</reference>
<evidence type="ECO:0000256" key="3">
    <source>
        <dbReference type="ARBA" id="ARBA00022723"/>
    </source>
</evidence>
<evidence type="ECO:0000259" key="7">
    <source>
        <dbReference type="Pfam" id="PF02668"/>
    </source>
</evidence>
<evidence type="ECO:0000256" key="1">
    <source>
        <dbReference type="ARBA" id="ARBA00001954"/>
    </source>
</evidence>
<dbReference type="EMBL" id="JBFXLU010000104">
    <property type="protein sequence ID" value="KAL2841915.1"/>
    <property type="molecule type" value="Genomic_DNA"/>
</dbReference>
<dbReference type="Gene3D" id="3.60.130.10">
    <property type="entry name" value="Clavaminate synthase-like"/>
    <property type="match status" value="1"/>
</dbReference>
<dbReference type="Pfam" id="PF02668">
    <property type="entry name" value="TauD"/>
    <property type="match status" value="1"/>
</dbReference>
<keyword evidence="4" id="KW-0223">Dioxygenase</keyword>
<comment type="cofactor">
    <cofactor evidence="1">
        <name>Fe(2+)</name>
        <dbReference type="ChEBI" id="CHEBI:29033"/>
    </cofactor>
</comment>
<sequence length="521" mass="60376">MAVVRSLVRGPFRLRNITVPPAPVLSVRTVPLLCWRRYSTPAAKQAVKRNNGTAQANSKEYIDFEDNVWDMNDIASAKKRIKGVSFGQDSISLSLDSNGRSESYEISYIRLRDGCKCPLCVDKYSKQRNFRSSDIPVDISTKACTWDGATLSLTWNKDVPGFKSDHITKYNAADLYYPWDLQWHSFHSTGPERRRQNWEGPEMKQLQHWISYNDYMYDDEKFTVAMRNLSSLGLVFVKDIPDSREMVEKIAARMGPLRNSFYGSTWDVRTVPEAKNVAYTNQFLGFHMDLMYMKDPPGFQLLHCLRNSCDGGESLFADTFKVAAYVRHHDPELFNKLKNTYITYEYQHKEQSYQNTWPVFEASPNVNPHNSVTHVNYSPPFQGLSTPKPSLPPSITREREEIQALQDFVNRLERPRNIFELKLKPGECVIFENRRVVHARRRFNTTRGERWLAGAYVDEDAVLSRFQVCKETYPRAWRSLTRRVPYWDSNPSIDPRATANPETSEMVANLMKQLLEKDAKK</sequence>
<keyword evidence="5" id="KW-0560">Oxidoreductase</keyword>
<gene>
    <name evidence="8" type="ORF">BJY01DRAFT_6731</name>
</gene>
<comment type="caution">
    <text evidence="8">The sequence shown here is derived from an EMBL/GenBank/DDBJ whole genome shotgun (WGS) entry which is preliminary data.</text>
</comment>
<dbReference type="PANTHER" id="PTHR10696">
    <property type="entry name" value="GAMMA-BUTYROBETAINE HYDROXYLASE-RELATED"/>
    <property type="match status" value="1"/>
</dbReference>
<evidence type="ECO:0000256" key="2">
    <source>
        <dbReference type="ARBA" id="ARBA00008654"/>
    </source>
</evidence>
<dbReference type="PANTHER" id="PTHR10696:SF25">
    <property type="entry name" value="OXIDOREDUCTASE AIM17-RELATED"/>
    <property type="match status" value="1"/>
</dbReference>
<name>A0ABR4JPF1_9EURO</name>
<evidence type="ECO:0000256" key="4">
    <source>
        <dbReference type="ARBA" id="ARBA00022964"/>
    </source>
</evidence>
<dbReference type="InterPro" id="IPR042098">
    <property type="entry name" value="TauD-like_sf"/>
</dbReference>
<keyword evidence="9" id="KW-1185">Reference proteome</keyword>
<evidence type="ECO:0000313" key="8">
    <source>
        <dbReference type="EMBL" id="KAL2841915.1"/>
    </source>
</evidence>
<accession>A0ABR4JPF1</accession>
<evidence type="ECO:0000256" key="6">
    <source>
        <dbReference type="ARBA" id="ARBA00023004"/>
    </source>
</evidence>
<feature type="domain" description="TauD/TfdA-like" evidence="7">
    <location>
        <begin position="210"/>
        <end position="456"/>
    </location>
</feature>
<proteinExistence type="inferred from homology"/>
<dbReference type="Proteomes" id="UP001610446">
    <property type="component" value="Unassembled WGS sequence"/>
</dbReference>